<dbReference type="RefSeq" id="WP_354554960.1">
    <property type="nucleotide sequence ID" value="NZ_JBEPMB010000001.1"/>
</dbReference>
<proteinExistence type="predicted"/>
<evidence type="ECO:0000313" key="1">
    <source>
        <dbReference type="EMBL" id="MET3612394.1"/>
    </source>
</evidence>
<evidence type="ECO:0008006" key="3">
    <source>
        <dbReference type="Google" id="ProtNLM"/>
    </source>
</evidence>
<comment type="caution">
    <text evidence="1">The sequence shown here is derived from an EMBL/GenBank/DDBJ whole genome shotgun (WGS) entry which is preliminary data.</text>
</comment>
<evidence type="ECO:0000313" key="2">
    <source>
        <dbReference type="Proteomes" id="UP001549047"/>
    </source>
</evidence>
<reference evidence="1 2" key="1">
    <citation type="submission" date="2024-06" db="EMBL/GenBank/DDBJ databases">
        <title>Genomic Encyclopedia of Type Strains, Phase IV (KMG-IV): sequencing the most valuable type-strain genomes for metagenomic binning, comparative biology and taxonomic classification.</title>
        <authorList>
            <person name="Goeker M."/>
        </authorList>
    </citation>
    <scope>NUCLEOTIDE SEQUENCE [LARGE SCALE GENOMIC DNA]</scope>
    <source>
        <strain evidence="1 2">DSM 29780</strain>
    </source>
</reference>
<sequence length="346" mass="38898">MIFLNFFLVSNDCIQPFFFQGFYFVEFNTLATWYVHDDPSESWEFPQLESRSGSAFVENTYLKCACVSLASARRAGVEKLQFFTNLKTLPEPYSGILSRLKVELITLPCVTRGQKAWGNQFYIFDIIDYLSGLDAPGQIMIVDSDCIILPGILEAFAAIQRYGCLTYDLRLTASKKMNGLSGQDMRRIANDVFGESREEPVRYAGGEVFLATMDVVRAIAAERPMLARMMSKFAEIGGGEEAHALSILYDHLGFPSGTANAWVERLWTNFRFNNVPHDVLSSSLAILHLPSEKRTGFNRAFERLLRGEFVPSSVAEDFRLPRRSFSQSLVDISVLAPSKIAKKLGL</sequence>
<keyword evidence="2" id="KW-1185">Reference proteome</keyword>
<organism evidence="1 2">
    <name type="scientific">Rhizobium aquaticum</name>
    <dbReference type="NCBI Taxonomy" id="1549636"/>
    <lineage>
        <taxon>Bacteria</taxon>
        <taxon>Pseudomonadati</taxon>
        <taxon>Pseudomonadota</taxon>
        <taxon>Alphaproteobacteria</taxon>
        <taxon>Hyphomicrobiales</taxon>
        <taxon>Rhizobiaceae</taxon>
        <taxon>Rhizobium/Agrobacterium group</taxon>
        <taxon>Rhizobium</taxon>
    </lineage>
</organism>
<dbReference type="Proteomes" id="UP001549047">
    <property type="component" value="Unassembled WGS sequence"/>
</dbReference>
<dbReference type="EMBL" id="JBEPMB010000001">
    <property type="protein sequence ID" value="MET3612394.1"/>
    <property type="molecule type" value="Genomic_DNA"/>
</dbReference>
<accession>A0ABV2IXL2</accession>
<name>A0ABV2IXL2_9HYPH</name>
<gene>
    <name evidence="1" type="ORF">ABID16_000699</name>
</gene>
<protein>
    <recommendedName>
        <fullName evidence="3">Nucleotide-diphospho-sugar transferase domain-containing protein</fullName>
    </recommendedName>
</protein>